<accession>A0A5B7KJ26</accession>
<dbReference type="AlphaFoldDB" id="A0A5B7KJ26"/>
<name>A0A5B7KJ26_PORTR</name>
<protein>
    <submittedName>
        <fullName evidence="2">Uncharacterized protein</fullName>
    </submittedName>
</protein>
<dbReference type="EMBL" id="VSRR010145382">
    <property type="protein sequence ID" value="MPD05308.1"/>
    <property type="molecule type" value="Genomic_DNA"/>
</dbReference>
<gene>
    <name evidence="2" type="ORF">E2C01_101043</name>
</gene>
<reference evidence="2 3" key="1">
    <citation type="submission" date="2019-05" db="EMBL/GenBank/DDBJ databases">
        <title>Another draft genome of Portunus trituberculatus and its Hox gene families provides insights of decapod evolution.</title>
        <authorList>
            <person name="Jeong J.-H."/>
            <person name="Song I."/>
            <person name="Kim S."/>
            <person name="Choi T."/>
            <person name="Kim D."/>
            <person name="Ryu S."/>
            <person name="Kim W."/>
        </authorList>
    </citation>
    <scope>NUCLEOTIDE SEQUENCE [LARGE SCALE GENOMIC DNA]</scope>
    <source>
        <tissue evidence="2">Muscle</tissue>
    </source>
</reference>
<comment type="caution">
    <text evidence="2">The sequence shown here is derived from an EMBL/GenBank/DDBJ whole genome shotgun (WGS) entry which is preliminary data.</text>
</comment>
<sequence>MSNSSSNSTTPTTIINNNSINNHQHNPSTNNNRWRESCIDEIWIVCRVDMLTLRILEWRN</sequence>
<keyword evidence="3" id="KW-1185">Reference proteome</keyword>
<feature type="region of interest" description="Disordered" evidence="1">
    <location>
        <begin position="1"/>
        <end position="33"/>
    </location>
</feature>
<evidence type="ECO:0000313" key="2">
    <source>
        <dbReference type="EMBL" id="MPD05308.1"/>
    </source>
</evidence>
<organism evidence="2 3">
    <name type="scientific">Portunus trituberculatus</name>
    <name type="common">Swimming crab</name>
    <name type="synonym">Neptunus trituberculatus</name>
    <dbReference type="NCBI Taxonomy" id="210409"/>
    <lineage>
        <taxon>Eukaryota</taxon>
        <taxon>Metazoa</taxon>
        <taxon>Ecdysozoa</taxon>
        <taxon>Arthropoda</taxon>
        <taxon>Crustacea</taxon>
        <taxon>Multicrustacea</taxon>
        <taxon>Malacostraca</taxon>
        <taxon>Eumalacostraca</taxon>
        <taxon>Eucarida</taxon>
        <taxon>Decapoda</taxon>
        <taxon>Pleocyemata</taxon>
        <taxon>Brachyura</taxon>
        <taxon>Eubrachyura</taxon>
        <taxon>Portunoidea</taxon>
        <taxon>Portunidae</taxon>
        <taxon>Portuninae</taxon>
        <taxon>Portunus</taxon>
    </lineage>
</organism>
<dbReference type="Proteomes" id="UP000324222">
    <property type="component" value="Unassembled WGS sequence"/>
</dbReference>
<feature type="compositionally biased region" description="Low complexity" evidence="1">
    <location>
        <begin position="1"/>
        <end position="32"/>
    </location>
</feature>
<evidence type="ECO:0000313" key="3">
    <source>
        <dbReference type="Proteomes" id="UP000324222"/>
    </source>
</evidence>
<proteinExistence type="predicted"/>
<evidence type="ECO:0000256" key="1">
    <source>
        <dbReference type="SAM" id="MobiDB-lite"/>
    </source>
</evidence>